<accession>A0ABY0V6C1</accession>
<dbReference type="RefSeq" id="WP_227469057.1">
    <property type="nucleotide sequence ID" value="NZ_LT629792.1"/>
</dbReference>
<evidence type="ECO:0000313" key="9">
    <source>
        <dbReference type="EMBL" id="SDT88784.1"/>
    </source>
</evidence>
<dbReference type="Gene3D" id="1.10.3720.10">
    <property type="entry name" value="MetI-like"/>
    <property type="match status" value="1"/>
</dbReference>
<sequence>MATQLTKTRVPAKVPKGTSRWDPKAFPYLAPGMTGFFLFIVLPLVFSLIISLFDWQLYGSPTFVGVSNYVNLLNGSDPAFFRVLLNTAIFAIFYTTLNLIVSTLVAVWLQSVGGRLAGFFRVIFFIPVVTPMVANALVWRLMLDEHGVVNSFLGVLGISGPAWLASETWAMVALVMMSLWQVVGYNIVVLGAGLNNINPSVLEAARVDGTGPVQRFTKVIFPLLSPALFFCTVMTLIGAFKIFAQPYMLTKGGPGNSTTTIVLYLYNQGFSYDKLGYASAIAWVLFVIVMLITAVQFAGQKKWVNYDQ</sequence>
<protein>
    <submittedName>
        <fullName evidence="9">Carbohydrate ABC transporter membrane protein 1, CUT1 family</fullName>
    </submittedName>
</protein>
<name>A0ABY0V6C1_9ACTO</name>
<proteinExistence type="inferred from homology"/>
<dbReference type="CDD" id="cd06261">
    <property type="entry name" value="TM_PBP2"/>
    <property type="match status" value="1"/>
</dbReference>
<feature type="transmembrane region" description="Helical" evidence="7">
    <location>
        <begin position="275"/>
        <end position="298"/>
    </location>
</feature>
<evidence type="ECO:0000313" key="10">
    <source>
        <dbReference type="Proteomes" id="UP000198976"/>
    </source>
</evidence>
<dbReference type="PROSITE" id="PS50928">
    <property type="entry name" value="ABC_TM1"/>
    <property type="match status" value="1"/>
</dbReference>
<keyword evidence="5 7" id="KW-1133">Transmembrane helix</keyword>
<reference evidence="9 10" key="1">
    <citation type="submission" date="2016-10" db="EMBL/GenBank/DDBJ databases">
        <authorList>
            <person name="Varghese N."/>
            <person name="Submissions S."/>
        </authorList>
    </citation>
    <scope>NUCLEOTIDE SEQUENCE [LARGE SCALE GENOMIC DNA]</scope>
    <source>
        <strain evidence="9 10">DSM 9169</strain>
    </source>
</reference>
<comment type="similarity">
    <text evidence="7">Belongs to the binding-protein-dependent transport system permease family.</text>
</comment>
<dbReference type="SUPFAM" id="SSF161098">
    <property type="entry name" value="MetI-like"/>
    <property type="match status" value="1"/>
</dbReference>
<evidence type="ECO:0000256" key="1">
    <source>
        <dbReference type="ARBA" id="ARBA00004651"/>
    </source>
</evidence>
<dbReference type="Proteomes" id="UP000198976">
    <property type="component" value="Chromosome I"/>
</dbReference>
<dbReference type="PANTHER" id="PTHR30193">
    <property type="entry name" value="ABC TRANSPORTER PERMEASE PROTEIN"/>
    <property type="match status" value="1"/>
</dbReference>
<keyword evidence="10" id="KW-1185">Reference proteome</keyword>
<feature type="transmembrane region" description="Helical" evidence="7">
    <location>
        <begin position="172"/>
        <end position="194"/>
    </location>
</feature>
<keyword evidence="2 7" id="KW-0813">Transport</keyword>
<feature type="domain" description="ABC transmembrane type-1" evidence="8">
    <location>
        <begin position="84"/>
        <end position="296"/>
    </location>
</feature>
<dbReference type="InterPro" id="IPR051393">
    <property type="entry name" value="ABC_transporter_permease"/>
</dbReference>
<comment type="subcellular location">
    <subcellularLocation>
        <location evidence="1 7">Cell membrane</location>
        <topology evidence="1 7">Multi-pass membrane protein</topology>
    </subcellularLocation>
</comment>
<gene>
    <name evidence="9" type="ORF">SAMN04489714_0579</name>
</gene>
<feature type="transmembrane region" description="Helical" evidence="7">
    <location>
        <begin position="28"/>
        <end position="53"/>
    </location>
</feature>
<feature type="transmembrane region" description="Helical" evidence="7">
    <location>
        <begin position="119"/>
        <end position="142"/>
    </location>
</feature>
<keyword evidence="3" id="KW-1003">Cell membrane</keyword>
<evidence type="ECO:0000256" key="5">
    <source>
        <dbReference type="ARBA" id="ARBA00022989"/>
    </source>
</evidence>
<organism evidence="9 10">
    <name type="scientific">Schaalia radingae</name>
    <dbReference type="NCBI Taxonomy" id="131110"/>
    <lineage>
        <taxon>Bacteria</taxon>
        <taxon>Bacillati</taxon>
        <taxon>Actinomycetota</taxon>
        <taxon>Actinomycetes</taxon>
        <taxon>Actinomycetales</taxon>
        <taxon>Actinomycetaceae</taxon>
        <taxon>Schaalia</taxon>
    </lineage>
</organism>
<dbReference type="Pfam" id="PF00528">
    <property type="entry name" value="BPD_transp_1"/>
    <property type="match status" value="1"/>
</dbReference>
<dbReference type="InterPro" id="IPR000515">
    <property type="entry name" value="MetI-like"/>
</dbReference>
<evidence type="ECO:0000256" key="6">
    <source>
        <dbReference type="ARBA" id="ARBA00023136"/>
    </source>
</evidence>
<keyword evidence="4 7" id="KW-0812">Transmembrane</keyword>
<evidence type="ECO:0000256" key="2">
    <source>
        <dbReference type="ARBA" id="ARBA00022448"/>
    </source>
</evidence>
<feature type="transmembrane region" description="Helical" evidence="7">
    <location>
        <begin position="148"/>
        <end position="165"/>
    </location>
</feature>
<evidence type="ECO:0000259" key="8">
    <source>
        <dbReference type="PROSITE" id="PS50928"/>
    </source>
</evidence>
<dbReference type="EMBL" id="LT629792">
    <property type="protein sequence ID" value="SDT88784.1"/>
    <property type="molecule type" value="Genomic_DNA"/>
</dbReference>
<feature type="transmembrane region" description="Helical" evidence="7">
    <location>
        <begin position="79"/>
        <end position="107"/>
    </location>
</feature>
<evidence type="ECO:0000256" key="4">
    <source>
        <dbReference type="ARBA" id="ARBA00022692"/>
    </source>
</evidence>
<dbReference type="PANTHER" id="PTHR30193:SF37">
    <property type="entry name" value="INNER MEMBRANE ABC TRANSPORTER PERMEASE PROTEIN YCJO"/>
    <property type="match status" value="1"/>
</dbReference>
<dbReference type="InterPro" id="IPR035906">
    <property type="entry name" value="MetI-like_sf"/>
</dbReference>
<feature type="transmembrane region" description="Helical" evidence="7">
    <location>
        <begin position="219"/>
        <end position="243"/>
    </location>
</feature>
<evidence type="ECO:0000256" key="3">
    <source>
        <dbReference type="ARBA" id="ARBA00022475"/>
    </source>
</evidence>
<keyword evidence="6 7" id="KW-0472">Membrane</keyword>
<evidence type="ECO:0000256" key="7">
    <source>
        <dbReference type="RuleBase" id="RU363032"/>
    </source>
</evidence>